<evidence type="ECO:0000313" key="2">
    <source>
        <dbReference type="EMBL" id="PRY90407.1"/>
    </source>
</evidence>
<dbReference type="OrthoDB" id="9800461at2"/>
<dbReference type="Pfam" id="PF13376">
    <property type="entry name" value="OmdA"/>
    <property type="match status" value="1"/>
</dbReference>
<evidence type="ECO:0000313" key="3">
    <source>
        <dbReference type="Proteomes" id="UP000238157"/>
    </source>
</evidence>
<dbReference type="RefSeq" id="WP_106131664.1">
    <property type="nucleotide sequence ID" value="NZ_PVTR01000001.1"/>
</dbReference>
<dbReference type="SUPFAM" id="SSF159888">
    <property type="entry name" value="YdhG-like"/>
    <property type="match status" value="1"/>
</dbReference>
<protein>
    <submittedName>
        <fullName evidence="2">Uncharacterized protein YdeI (YjbR/CyaY-like superfamily)</fullName>
    </submittedName>
</protein>
<keyword evidence="3" id="KW-1185">Reference proteome</keyword>
<dbReference type="AlphaFoldDB" id="A0A2T0WUQ8"/>
<dbReference type="Proteomes" id="UP000238157">
    <property type="component" value="Unassembled WGS sequence"/>
</dbReference>
<dbReference type="Pfam" id="PF08818">
    <property type="entry name" value="DUF1801"/>
    <property type="match status" value="1"/>
</dbReference>
<evidence type="ECO:0000259" key="1">
    <source>
        <dbReference type="Pfam" id="PF08818"/>
    </source>
</evidence>
<sequence length="210" mass="23936">MKIQSNPQVDAYLLEGCGRCDLYQTPKCKVHRWKEELQLLREIVLQSGLKEEVKWGAPCYTFAGANVIMISALKDYCVLSFMKGVLLNDTHKILQKPGENTQAGRIVKFSDVSEILAVEKHLLDYIREAIEVEKRGEKVTLKSQPEEIPAEFQEKLDNDPVVREAFDRLTPGRKRSYIIFISGAKQSATRRSRVEKCVPKVMAGKGFNEY</sequence>
<accession>A0A2T0WUQ8</accession>
<reference evidence="2 3" key="1">
    <citation type="submission" date="2018-03" db="EMBL/GenBank/DDBJ databases">
        <title>Genomic Encyclopedia of Archaeal and Bacterial Type Strains, Phase II (KMG-II): from individual species to whole genera.</title>
        <authorList>
            <person name="Goeker M."/>
        </authorList>
    </citation>
    <scope>NUCLEOTIDE SEQUENCE [LARGE SCALE GENOMIC DNA]</scope>
    <source>
        <strain evidence="2 3">DSM 27929</strain>
    </source>
</reference>
<gene>
    <name evidence="2" type="ORF">CLW00_10166</name>
</gene>
<dbReference type="EMBL" id="PVTR01000001">
    <property type="protein sequence ID" value="PRY90407.1"/>
    <property type="molecule type" value="Genomic_DNA"/>
</dbReference>
<organism evidence="2 3">
    <name type="scientific">Mongoliibacter ruber</name>
    <dbReference type="NCBI Taxonomy" id="1750599"/>
    <lineage>
        <taxon>Bacteria</taxon>
        <taxon>Pseudomonadati</taxon>
        <taxon>Bacteroidota</taxon>
        <taxon>Cytophagia</taxon>
        <taxon>Cytophagales</taxon>
        <taxon>Cyclobacteriaceae</taxon>
        <taxon>Mongoliibacter</taxon>
    </lineage>
</organism>
<name>A0A2T0WUQ8_9BACT</name>
<comment type="caution">
    <text evidence="2">The sequence shown here is derived from an EMBL/GenBank/DDBJ whole genome shotgun (WGS) entry which is preliminary data.</text>
</comment>
<dbReference type="InterPro" id="IPR014922">
    <property type="entry name" value="YdhG-like"/>
</dbReference>
<dbReference type="Gene3D" id="3.90.1150.200">
    <property type="match status" value="1"/>
</dbReference>
<dbReference type="PIRSF" id="PIRSF021308">
    <property type="entry name" value="UCP021308"/>
    <property type="match status" value="1"/>
</dbReference>
<proteinExistence type="predicted"/>
<dbReference type="InterPro" id="IPR016786">
    <property type="entry name" value="YdeI_bac"/>
</dbReference>
<feature type="domain" description="YdhG-like" evidence="1">
    <location>
        <begin position="33"/>
        <end position="130"/>
    </location>
</feature>